<gene>
    <name evidence="1" type="ORF">UFOPK1495_01047</name>
</gene>
<organism evidence="1">
    <name type="scientific">freshwater metagenome</name>
    <dbReference type="NCBI Taxonomy" id="449393"/>
    <lineage>
        <taxon>unclassified sequences</taxon>
        <taxon>metagenomes</taxon>
        <taxon>ecological metagenomes</taxon>
    </lineage>
</organism>
<reference evidence="1" key="1">
    <citation type="submission" date="2020-05" db="EMBL/GenBank/DDBJ databases">
        <authorList>
            <person name="Chiriac C."/>
            <person name="Salcher M."/>
            <person name="Ghai R."/>
            <person name="Kavagutti S V."/>
        </authorList>
    </citation>
    <scope>NUCLEOTIDE SEQUENCE</scope>
</reference>
<evidence type="ECO:0000313" key="1">
    <source>
        <dbReference type="EMBL" id="CAB4553659.1"/>
    </source>
</evidence>
<name>A0A6J6CTD7_9ZZZZ</name>
<dbReference type="EMBL" id="CAEZSU010000104">
    <property type="protein sequence ID" value="CAB4553659.1"/>
    <property type="molecule type" value="Genomic_DNA"/>
</dbReference>
<protein>
    <submittedName>
        <fullName evidence="1">Unannotated protein</fullName>
    </submittedName>
</protein>
<proteinExistence type="predicted"/>
<dbReference type="PROSITE" id="PS51318">
    <property type="entry name" value="TAT"/>
    <property type="match status" value="1"/>
</dbReference>
<accession>A0A6J6CTD7</accession>
<sequence length="340" mass="35783">MDLKQTLSSRRLLFGGIAAALGFSTVAAPALVPIASAAPAEGSNTTDELSAQAIGTYSSCSAYFGLTKHSNSDLHSYAANVVNNSVSPTPMIGTDLVPVLTVTDASSNTVECVPELAWTDSTSWGTLYFNTLDTGKMTGLITYPGQGYYRIPATYGITYTRADSTSFTPVSTSVRFESNYTGKIISVDRTSVPAVANGVFDASQPVSADLTDEFFVAFFDAVGSAGNASQRAYVEQYWTDYTNLVSCTESDPDYAATVATLNTLIPGVSISTCTSIYDATRAYYEASQFNARINDSLITVSIANEPPPTTTTLLSTTTSTSTPLSTTTSVSQVIAPAFTG</sequence>
<dbReference type="InterPro" id="IPR006311">
    <property type="entry name" value="TAT_signal"/>
</dbReference>
<dbReference type="AlphaFoldDB" id="A0A6J6CTD7"/>